<feature type="compositionally biased region" description="Basic and acidic residues" evidence="1">
    <location>
        <begin position="38"/>
        <end position="47"/>
    </location>
</feature>
<protein>
    <submittedName>
        <fullName evidence="3">Uncharacterized protein LOC111089257</fullName>
    </submittedName>
</protein>
<evidence type="ECO:0000313" key="2">
    <source>
        <dbReference type="Proteomes" id="UP000694941"/>
    </source>
</evidence>
<keyword evidence="2" id="KW-1185">Reference proteome</keyword>
<evidence type="ECO:0000256" key="1">
    <source>
        <dbReference type="SAM" id="MobiDB-lite"/>
    </source>
</evidence>
<feature type="compositionally biased region" description="Basic and acidic residues" evidence="1">
    <location>
        <begin position="125"/>
        <end position="134"/>
    </location>
</feature>
<reference evidence="3" key="1">
    <citation type="submission" date="2025-08" db="UniProtKB">
        <authorList>
            <consortium name="RefSeq"/>
        </authorList>
    </citation>
    <scope>IDENTIFICATION</scope>
    <source>
        <tissue evidence="3">Muscle</tissue>
    </source>
</reference>
<feature type="compositionally biased region" description="Polar residues" evidence="1">
    <location>
        <begin position="72"/>
        <end position="81"/>
    </location>
</feature>
<feature type="compositionally biased region" description="Polar residues" evidence="1">
    <location>
        <begin position="135"/>
        <end position="147"/>
    </location>
</feature>
<dbReference type="GeneID" id="111089257"/>
<feature type="compositionally biased region" description="Polar residues" evidence="1">
    <location>
        <begin position="18"/>
        <end position="34"/>
    </location>
</feature>
<sequence length="147" mass="16395">MSTTQKNRGRLADKKNLGKTTQNGQVSPSAGLENSTDEQAHKQKNENDGLPADDYTNSFKGLTILAQNIKSSHQRALTTMDTVRKQVRGGSTSPEPKRESRLTTIIDQLLSNKTKDKHLTEVYNKRSCKGRENLYENQPHSPASQDN</sequence>
<proteinExistence type="predicted"/>
<feature type="region of interest" description="Disordered" evidence="1">
    <location>
        <begin position="72"/>
        <end position="103"/>
    </location>
</feature>
<organism evidence="2 3">
    <name type="scientific">Limulus polyphemus</name>
    <name type="common">Atlantic horseshoe crab</name>
    <dbReference type="NCBI Taxonomy" id="6850"/>
    <lineage>
        <taxon>Eukaryota</taxon>
        <taxon>Metazoa</taxon>
        <taxon>Ecdysozoa</taxon>
        <taxon>Arthropoda</taxon>
        <taxon>Chelicerata</taxon>
        <taxon>Merostomata</taxon>
        <taxon>Xiphosura</taxon>
        <taxon>Limulidae</taxon>
        <taxon>Limulus</taxon>
    </lineage>
</organism>
<accession>A0ABM1TML9</accession>
<dbReference type="Proteomes" id="UP000694941">
    <property type="component" value="Unplaced"/>
</dbReference>
<evidence type="ECO:0000313" key="3">
    <source>
        <dbReference type="RefSeq" id="XP_022257125.1"/>
    </source>
</evidence>
<name>A0ABM1TML9_LIMPO</name>
<feature type="region of interest" description="Disordered" evidence="1">
    <location>
        <begin position="1"/>
        <end position="56"/>
    </location>
</feature>
<feature type="region of interest" description="Disordered" evidence="1">
    <location>
        <begin position="125"/>
        <end position="147"/>
    </location>
</feature>
<dbReference type="RefSeq" id="XP_022257125.1">
    <property type="nucleotide sequence ID" value="XM_022401417.1"/>
</dbReference>
<feature type="non-terminal residue" evidence="3">
    <location>
        <position position="147"/>
    </location>
</feature>
<gene>
    <name evidence="3" type="primary">LOC111089257</name>
</gene>